<dbReference type="InterPro" id="IPR006674">
    <property type="entry name" value="HD_domain"/>
</dbReference>
<dbReference type="Gene3D" id="1.10.3210.10">
    <property type="entry name" value="Hypothetical protein af1432"/>
    <property type="match status" value="1"/>
</dbReference>
<dbReference type="NCBIfam" id="TIGR00277">
    <property type="entry name" value="HDIG"/>
    <property type="match status" value="1"/>
</dbReference>
<sequence>MSQTTSITNVIARIESMFTTYGHETYGEDCTQLQHAQQCGTLALERGLDEELALAAFLHDIGHFIARDKALDAVDAYGYSRHSDLGADFLEQHGFSARIVEVIREHVRAKRYLCAVSKGYAERLSHASRVTLAQQGGPMTAAESAAYRRRPNLADIIQLRQLDDAGKLPDMQCPPLTFWLRLAREQLEASAAADASTRSARPSARIE</sequence>
<keyword evidence="3" id="KW-1185">Reference proteome</keyword>
<dbReference type="Proteomes" id="UP000661077">
    <property type="component" value="Unassembled WGS sequence"/>
</dbReference>
<dbReference type="Pfam" id="PF01966">
    <property type="entry name" value="HD"/>
    <property type="match status" value="1"/>
</dbReference>
<dbReference type="SUPFAM" id="SSF109604">
    <property type="entry name" value="HD-domain/PDEase-like"/>
    <property type="match status" value="1"/>
</dbReference>
<dbReference type="PANTHER" id="PTHR40202">
    <property type="match status" value="1"/>
</dbReference>
<dbReference type="PANTHER" id="PTHR40202:SF1">
    <property type="entry name" value="HD DOMAIN-CONTAINING PROTEIN"/>
    <property type="match status" value="1"/>
</dbReference>
<organism evidence="2 3">
    <name type="scientific">Steroidobacter gossypii</name>
    <dbReference type="NCBI Taxonomy" id="2805490"/>
    <lineage>
        <taxon>Bacteria</taxon>
        <taxon>Pseudomonadati</taxon>
        <taxon>Pseudomonadota</taxon>
        <taxon>Gammaproteobacteria</taxon>
        <taxon>Steroidobacterales</taxon>
        <taxon>Steroidobacteraceae</taxon>
        <taxon>Steroidobacter</taxon>
    </lineage>
</organism>
<dbReference type="InterPro" id="IPR052567">
    <property type="entry name" value="OP_Dioxygenase"/>
</dbReference>
<accession>A0ABS1X3M5</accession>
<dbReference type="InterPro" id="IPR006675">
    <property type="entry name" value="HDIG_dom"/>
</dbReference>
<dbReference type="RefSeq" id="WP_203169941.1">
    <property type="nucleotide sequence ID" value="NZ_JAEVLS010000006.1"/>
</dbReference>
<feature type="domain" description="HD" evidence="1">
    <location>
        <begin position="36"/>
        <end position="111"/>
    </location>
</feature>
<gene>
    <name evidence="2" type="ORF">JM946_24085</name>
</gene>
<dbReference type="EMBL" id="JAEVLS010000006">
    <property type="protein sequence ID" value="MBM0107826.1"/>
    <property type="molecule type" value="Genomic_DNA"/>
</dbReference>
<evidence type="ECO:0000259" key="1">
    <source>
        <dbReference type="Pfam" id="PF01966"/>
    </source>
</evidence>
<evidence type="ECO:0000313" key="3">
    <source>
        <dbReference type="Proteomes" id="UP000661077"/>
    </source>
</evidence>
<proteinExistence type="predicted"/>
<name>A0ABS1X3M5_9GAMM</name>
<protein>
    <submittedName>
        <fullName evidence="2">HD domain-containing protein</fullName>
    </submittedName>
</protein>
<evidence type="ECO:0000313" key="2">
    <source>
        <dbReference type="EMBL" id="MBM0107826.1"/>
    </source>
</evidence>
<comment type="caution">
    <text evidence="2">The sequence shown here is derived from an EMBL/GenBank/DDBJ whole genome shotgun (WGS) entry which is preliminary data.</text>
</comment>
<reference evidence="2 3" key="1">
    <citation type="journal article" date="2021" name="Int. J. Syst. Evol. Microbiol.">
        <title>Steroidobacter gossypii sp. nov., isolated from soil of cotton cropping field.</title>
        <authorList>
            <person name="Huang R."/>
            <person name="Yang S."/>
            <person name="Zhen C."/>
            <person name="Liu W."/>
        </authorList>
    </citation>
    <scope>NUCLEOTIDE SEQUENCE [LARGE SCALE GENOMIC DNA]</scope>
    <source>
        <strain evidence="2 3">S1-65</strain>
    </source>
</reference>